<sequence length="186" mass="21569">MCEIVKGQRRTFRDQDPPRICNRSNDNLKSELEFCNSTPNSPTILQRTSSFEKCFNETEYSEKDRENPKKEKENLITLESTSSDSIQDPNDSVIVSKRNDQFDSSNQTNSENKVPSNGHHDDKLTNDYITTRRRTLGNLFSKEDNREERLIESERRNVNRAMAIVSERRSQQTLYRASAPSTTRGK</sequence>
<feature type="region of interest" description="Disordered" evidence="1">
    <location>
        <begin position="77"/>
        <end position="128"/>
    </location>
</feature>
<protein>
    <submittedName>
        <fullName evidence="2">Uncharacterized protein</fullName>
    </submittedName>
</protein>
<gene>
    <name evidence="2" type="ORF">WN48_10324</name>
</gene>
<proteinExistence type="predicted"/>
<evidence type="ECO:0000313" key="3">
    <source>
        <dbReference type="Proteomes" id="UP000250275"/>
    </source>
</evidence>
<evidence type="ECO:0000313" key="2">
    <source>
        <dbReference type="EMBL" id="OAD58779.1"/>
    </source>
</evidence>
<keyword evidence="3" id="KW-1185">Reference proteome</keyword>
<feature type="compositionally biased region" description="Polar residues" evidence="1">
    <location>
        <begin position="171"/>
        <end position="186"/>
    </location>
</feature>
<dbReference type="Proteomes" id="UP000250275">
    <property type="component" value="Unassembled WGS sequence"/>
</dbReference>
<reference evidence="2 3" key="1">
    <citation type="submission" date="2015-07" db="EMBL/GenBank/DDBJ databases">
        <title>The genome of Eufriesea mexicana.</title>
        <authorList>
            <person name="Pan H."/>
            <person name="Kapheim K."/>
        </authorList>
    </citation>
    <scope>NUCLEOTIDE SEQUENCE [LARGE SCALE GENOMIC DNA]</scope>
    <source>
        <strain evidence="2">0111107269</strain>
        <tissue evidence="2">Whole body</tissue>
    </source>
</reference>
<feature type="region of interest" description="Disordered" evidence="1">
    <location>
        <begin position="167"/>
        <end position="186"/>
    </location>
</feature>
<name>A0A310SDU6_9HYME</name>
<feature type="region of interest" description="Disordered" evidence="1">
    <location>
        <begin position="1"/>
        <end position="25"/>
    </location>
</feature>
<organism evidence="2 3">
    <name type="scientific">Eufriesea mexicana</name>
    <dbReference type="NCBI Taxonomy" id="516756"/>
    <lineage>
        <taxon>Eukaryota</taxon>
        <taxon>Metazoa</taxon>
        <taxon>Ecdysozoa</taxon>
        <taxon>Arthropoda</taxon>
        <taxon>Hexapoda</taxon>
        <taxon>Insecta</taxon>
        <taxon>Pterygota</taxon>
        <taxon>Neoptera</taxon>
        <taxon>Endopterygota</taxon>
        <taxon>Hymenoptera</taxon>
        <taxon>Apocrita</taxon>
        <taxon>Aculeata</taxon>
        <taxon>Apoidea</taxon>
        <taxon>Anthophila</taxon>
        <taxon>Apidae</taxon>
        <taxon>Eufriesea</taxon>
    </lineage>
</organism>
<dbReference type="AlphaFoldDB" id="A0A310SDU6"/>
<dbReference type="EMBL" id="KQ760869">
    <property type="protein sequence ID" value="OAD58779.1"/>
    <property type="molecule type" value="Genomic_DNA"/>
</dbReference>
<feature type="compositionally biased region" description="Polar residues" evidence="1">
    <location>
        <begin position="77"/>
        <end position="90"/>
    </location>
</feature>
<accession>A0A310SDU6</accession>
<dbReference type="OrthoDB" id="5963205at2759"/>
<evidence type="ECO:0000256" key="1">
    <source>
        <dbReference type="SAM" id="MobiDB-lite"/>
    </source>
</evidence>
<feature type="compositionally biased region" description="Polar residues" evidence="1">
    <location>
        <begin position="102"/>
        <end position="115"/>
    </location>
</feature>